<protein>
    <submittedName>
        <fullName evidence="1">Uncharacterized protein</fullName>
    </submittedName>
</protein>
<dbReference type="KEGG" id="caa:Caka_2778"/>
<dbReference type="Proteomes" id="UP000000925">
    <property type="component" value="Chromosome"/>
</dbReference>
<name>D5EQH9_CORAD</name>
<gene>
    <name evidence="1" type="ordered locus">Caka_2778</name>
</gene>
<evidence type="ECO:0000313" key="1">
    <source>
        <dbReference type="EMBL" id="ADE55793.1"/>
    </source>
</evidence>
<dbReference type="eggNOG" id="COG3334">
    <property type="taxonomic scope" value="Bacteria"/>
</dbReference>
<keyword evidence="2" id="KW-1185">Reference proteome</keyword>
<evidence type="ECO:0000313" key="2">
    <source>
        <dbReference type="Proteomes" id="UP000000925"/>
    </source>
</evidence>
<proteinExistence type="predicted"/>
<dbReference type="OrthoDB" id="180437at2"/>
<dbReference type="STRING" id="583355.Caka_2778"/>
<accession>D5EQH9</accession>
<organism evidence="1 2">
    <name type="scientific">Coraliomargarita akajimensis (strain DSM 45221 / IAM 15411 / JCM 23193 / KCTC 12865 / 04OKA010-24)</name>
    <dbReference type="NCBI Taxonomy" id="583355"/>
    <lineage>
        <taxon>Bacteria</taxon>
        <taxon>Pseudomonadati</taxon>
        <taxon>Verrucomicrobiota</taxon>
        <taxon>Opitutia</taxon>
        <taxon>Puniceicoccales</taxon>
        <taxon>Coraliomargaritaceae</taxon>
        <taxon>Coraliomargarita</taxon>
    </lineage>
</organism>
<sequence>MSRFRISFLLAAMYFCGALSAWSQYITIGSIDQFDRLSHRIVYDGKPGEEGIDVELELSFSRVLGALIDANNTFHVELEIVDSQDVSVHFQRELIGTRLTASASPETHAFTLVPSSVLDVTEEYTLRAQLVREGETVEIIGRGTFVLNYRNVGAEATVAAEQYLHFTNTDSNDAAVNVLFDFELLQWKRFHAIRTNTDKQQRFRVDATADLYRFDGFDGPLMSDDVELVFTYQLIDTTTEAVIPTRSTESRHTLAMDRYRIFGGEHYYTWLFDQTFPIEFEPLIQLDPVSRFYRLEVTGAHVEVPGEDPVGDTRQVSSAARLLHFSGHLSFGTFNTTFNSISNTPSSLGISGGKVKTQLQVSDLSGIVTDWNSRAYGNDELLEDVRLDPAGDATVLIGEVILPPAAGATPADLVRRAGNTVYDYDYTHLKLTPTGAVAGEDLDGNAGLALKLYFPAGLGYTDTSAALNRRRLNDYVEINGPIVLDDTFEVTTNLSYIPSLNSWLHQEGRPYGAKFTELSMDYRTGDLVFTVTDYFYNHGMPLQILESSVANLARPDMAVKPSNEQYYRFGRDFDSGTVEVVSDANGVALVYSRININPGHFTPHFPLTSELQWTLDGVVEQMDSLIDPHASYLDGAQGFSLSYHQSCPGAFCGAGSPPVGTLAWTSNDGVFVITPDGGLSAPGTLAVPAGLSWGYIDSNQAGDDFFAHRTGAFSGADFLMAGHFLFGPSNTLLRSGLTDYDFNQSPSALLFAGYERDAQQHERYGTGEYIEGHGDYPGLNFRYEGFDTNEASSRIGRPPLDQPGIDFTPEVNTKYYVRTAGVSGVHQATDGSYNSNPVIYGYDFTFEQFGLSFLDSENHESITDGAVEVQYPAEFTQAFKELTLTCVGEIDALELDASDLGKKSLAYWNGAILPRSMRFLAPIGDDVCNRTGDPILAMGVTTRVAHVDSLLFGEMGFFPDGQIAAANDGYPVDSRFQLPSQMLLAGPTGQADYTIHPASALYFNDESVGPAGSGFVTFAATMDVPFFEDLQIQIMTSARELSTAPFDLVGGWPDNGWRDSGGKHFFNLVDFDPGNEGWPHADVANYDAYRRPSTTEPTEYTPIAMQRFWGVIDFEYPLKWDPTARFFRSYKEQQADLMVVQVEHNVDYLSAEHIEVSFGAQYDGLPQINLSNMLFNAADQHLGGAEAFVEGVQQEVVDSIDSGLDGMAQILDNQVDELYDEIFATLDTEVLVPLYNDIGAAYTTALNDVQNGGSNLFSDFRTNKVNPILDQYLYDTTGNTASALVANIRGIRGAVGSQASVLTEVDQRLADVERALVAIAGTLYVTGSRIEIEIPAGGNFDKAVHGIIATDPSSGEREIVLNLVKAILANMLEPALADLIAEALVAGTALEAELNGLLEDADPTLDEIERIVGEVLVEVRRNREHLKDTGEIYASIDAVLANAETEIDTIADLVRTEAEEFLDGLEAYYQSVYGSTNIDEIPNPFEEYPRDEVVALLRRELEDAVGASEFIAQIQYILKQYIYDLNNSVESAIDSAFAEVNVMVKELISETVTELEKAINPMLSELGDSLGAGEIDGLAHFRGDSLIRLRLDGRFEWKVPEPLVFRAYLEYLQLDSDTPGSCSADPGEIFTEVSLGALDVSLDWLSPDMRADVGTKFGFSYDESRSIPLLPNGLGGSFEMTGGSLEYETFEINDLKAAVSFGERENYIAAGVGMVFSDYEAYGGLFLGRACNPDPIILVDPLAGDIIGTGSFTGGYAYGEVWIPISEAALGIPASCMFKISAGVGAGVFYFMEGPIYGGRMFAGASGEALCCISIKGEVDMVGVKDGDDFRFNGRGRLSGRIGACPFCLKFGKTARVTYDNSWDVDL</sequence>
<dbReference type="RefSeq" id="WP_013044515.1">
    <property type="nucleotide sequence ID" value="NC_014008.1"/>
</dbReference>
<dbReference type="HOGENOM" id="CLU_235657_0_0_0"/>
<dbReference type="EMBL" id="CP001998">
    <property type="protein sequence ID" value="ADE55793.1"/>
    <property type="molecule type" value="Genomic_DNA"/>
</dbReference>
<reference evidence="1 2" key="1">
    <citation type="journal article" date="2010" name="Stand. Genomic Sci.">
        <title>Complete genome sequence of Coraliomargarita akajimensis type strain (04OKA010-24).</title>
        <authorList>
            <person name="Mavromatis K."/>
            <person name="Abt B."/>
            <person name="Brambilla E."/>
            <person name="Lapidus A."/>
            <person name="Copeland A."/>
            <person name="Deshpande S."/>
            <person name="Nolan M."/>
            <person name="Lucas S."/>
            <person name="Tice H."/>
            <person name="Cheng J.F."/>
            <person name="Han C."/>
            <person name="Detter J.C."/>
            <person name="Woyke T."/>
            <person name="Goodwin L."/>
            <person name="Pitluck S."/>
            <person name="Held B."/>
            <person name="Brettin T."/>
            <person name="Tapia R."/>
            <person name="Ivanova N."/>
            <person name="Mikhailova N."/>
            <person name="Pati A."/>
            <person name="Liolios K."/>
            <person name="Chen A."/>
            <person name="Palaniappan K."/>
            <person name="Land M."/>
            <person name="Hauser L."/>
            <person name="Chang Y.J."/>
            <person name="Jeffries C.D."/>
            <person name="Rohde M."/>
            <person name="Goker M."/>
            <person name="Bristow J."/>
            <person name="Eisen J.A."/>
            <person name="Markowitz V."/>
            <person name="Hugenholtz P."/>
            <person name="Klenk H.P."/>
            <person name="Kyrpides N.C."/>
        </authorList>
    </citation>
    <scope>NUCLEOTIDE SEQUENCE [LARGE SCALE GENOMIC DNA]</scope>
    <source>
        <strain evidence="2">DSM 45221 / IAM 15411 / JCM 23193 / KCTC 12865</strain>
    </source>
</reference>